<name>A0AA40B637_9PEZI</name>
<dbReference type="Proteomes" id="UP001172101">
    <property type="component" value="Unassembled WGS sequence"/>
</dbReference>
<reference evidence="2" key="1">
    <citation type="submission" date="2023-06" db="EMBL/GenBank/DDBJ databases">
        <title>Genome-scale phylogeny and comparative genomics of the fungal order Sordariales.</title>
        <authorList>
            <consortium name="Lawrence Berkeley National Laboratory"/>
            <person name="Hensen N."/>
            <person name="Bonometti L."/>
            <person name="Westerberg I."/>
            <person name="Brannstrom I.O."/>
            <person name="Guillou S."/>
            <person name="Cros-Aarteil S."/>
            <person name="Calhoun S."/>
            <person name="Haridas S."/>
            <person name="Kuo A."/>
            <person name="Mondo S."/>
            <person name="Pangilinan J."/>
            <person name="Riley R."/>
            <person name="LaButti K."/>
            <person name="Andreopoulos B."/>
            <person name="Lipzen A."/>
            <person name="Chen C."/>
            <person name="Yanf M."/>
            <person name="Daum C."/>
            <person name="Ng V."/>
            <person name="Clum A."/>
            <person name="Steindorff A."/>
            <person name="Ohm R."/>
            <person name="Martin F."/>
            <person name="Silar P."/>
            <person name="Natvig D."/>
            <person name="Lalanne C."/>
            <person name="Gautier V."/>
            <person name="Ament-velasquez S.L."/>
            <person name="Kruys A."/>
            <person name="Hutchinson M.I."/>
            <person name="Powell A.J."/>
            <person name="Barry K."/>
            <person name="Miller A.N."/>
            <person name="Grigoriev I.V."/>
            <person name="Debuchy R."/>
            <person name="Gladieux P."/>
            <person name="Thoren M.H."/>
            <person name="Johannesson H."/>
        </authorList>
    </citation>
    <scope>NUCLEOTIDE SEQUENCE</scope>
    <source>
        <strain evidence="2">SMH2392-1A</strain>
    </source>
</reference>
<organism evidence="2 3">
    <name type="scientific">Lasiosphaeria miniovina</name>
    <dbReference type="NCBI Taxonomy" id="1954250"/>
    <lineage>
        <taxon>Eukaryota</taxon>
        <taxon>Fungi</taxon>
        <taxon>Dikarya</taxon>
        <taxon>Ascomycota</taxon>
        <taxon>Pezizomycotina</taxon>
        <taxon>Sordariomycetes</taxon>
        <taxon>Sordariomycetidae</taxon>
        <taxon>Sordariales</taxon>
        <taxon>Lasiosphaeriaceae</taxon>
        <taxon>Lasiosphaeria</taxon>
    </lineage>
</organism>
<dbReference type="GeneID" id="85330264"/>
<protein>
    <submittedName>
        <fullName evidence="2">Uncharacterized protein</fullName>
    </submittedName>
</protein>
<comment type="caution">
    <text evidence="2">The sequence shown here is derived from an EMBL/GenBank/DDBJ whole genome shotgun (WGS) entry which is preliminary data.</text>
</comment>
<feature type="compositionally biased region" description="Low complexity" evidence="1">
    <location>
        <begin position="33"/>
        <end position="49"/>
    </location>
</feature>
<gene>
    <name evidence="2" type="ORF">B0T26DRAFT_800140</name>
</gene>
<evidence type="ECO:0000256" key="1">
    <source>
        <dbReference type="SAM" id="MobiDB-lite"/>
    </source>
</evidence>
<dbReference type="EMBL" id="JAUIRO010000002">
    <property type="protein sequence ID" value="KAK0728367.1"/>
    <property type="molecule type" value="Genomic_DNA"/>
</dbReference>
<feature type="region of interest" description="Disordered" evidence="1">
    <location>
        <begin position="1"/>
        <end position="140"/>
    </location>
</feature>
<feature type="compositionally biased region" description="Low complexity" evidence="1">
    <location>
        <begin position="125"/>
        <end position="140"/>
    </location>
</feature>
<sequence length="229" mass="24002">MAAPASSRPAGLTTGARYSTAGGEPSGTTAPWATSTRPAASRPSSTRPSGARMPTVPPRATNFRGSSARPLLTSPRATTAAIPRISIGPPTQSTPTRSCGPWSAKSILSSSTALPRESTRRTSRRPSTARTRTAAASTSISLATGDASAATRCRASRSAAAGTRRLTRFSCTNGGIIYRIVLLAELNSEESQDIKPELEPVVRLVAGWVGSRPLWDFFLYLGELLSESN</sequence>
<proteinExistence type="predicted"/>
<dbReference type="RefSeq" id="XP_060301222.1">
    <property type="nucleotide sequence ID" value="XM_060446994.1"/>
</dbReference>
<dbReference type="AlphaFoldDB" id="A0AA40B637"/>
<accession>A0AA40B637</accession>
<evidence type="ECO:0000313" key="2">
    <source>
        <dbReference type="EMBL" id="KAK0728367.1"/>
    </source>
</evidence>
<evidence type="ECO:0000313" key="3">
    <source>
        <dbReference type="Proteomes" id="UP001172101"/>
    </source>
</evidence>
<keyword evidence="3" id="KW-1185">Reference proteome</keyword>